<evidence type="ECO:0000259" key="9">
    <source>
        <dbReference type="Pfam" id="PF13847"/>
    </source>
</evidence>
<dbReference type="EMBL" id="JAKEVY010000003">
    <property type="protein sequence ID" value="MCF1715352.1"/>
    <property type="molecule type" value="Genomic_DNA"/>
</dbReference>
<dbReference type="Pfam" id="PF13847">
    <property type="entry name" value="Methyltransf_31"/>
    <property type="match status" value="1"/>
</dbReference>
<evidence type="ECO:0000256" key="2">
    <source>
        <dbReference type="ARBA" id="ARBA00022691"/>
    </source>
</evidence>
<comment type="caution">
    <text evidence="10">The sequence shown here is derived from an EMBL/GenBank/DDBJ whole genome shotgun (WGS) entry which is preliminary data.</text>
</comment>
<evidence type="ECO:0000256" key="8">
    <source>
        <dbReference type="ARBA" id="ARBA00048428"/>
    </source>
</evidence>
<dbReference type="CDD" id="cd02440">
    <property type="entry name" value="AdoMet_MTases"/>
    <property type="match status" value="1"/>
</dbReference>
<dbReference type="GO" id="GO:0032259">
    <property type="term" value="P:methylation"/>
    <property type="evidence" value="ECO:0007669"/>
    <property type="project" value="UniProtKB-KW"/>
</dbReference>
<evidence type="ECO:0000256" key="6">
    <source>
        <dbReference type="ARBA" id="ARBA00047941"/>
    </source>
</evidence>
<sequence>MQTDNDLKSLVRERYSAIAEQSATQNASSCCGATSSCCGDEVYSIMADDYSQLKGYVPDADLGLGCGLPTAFAQIKEGDTVIDLGSGAGNDCFVARSIVGEKGKVIGIDFTEKMIEKARVNADKLGYNNVEFRQGDIEKMPVAGNTADVVVSNCVLNLVPNKPAVFKEIFRVLKPGAHFSISDIVLEGQLPEKWKAVAELYSGCVSGAIQQSDYLNHIQGAGFSKITIQKEKLITIPEEILKNYLSEKEIIEYKSGNVAIKSITVYAEKPAACCEPGSGCC</sequence>
<evidence type="ECO:0000256" key="7">
    <source>
        <dbReference type="ARBA" id="ARBA00047943"/>
    </source>
</evidence>
<dbReference type="RefSeq" id="WP_234866307.1">
    <property type="nucleotide sequence ID" value="NZ_JAKEVY010000003.1"/>
</dbReference>
<keyword evidence="10" id="KW-0489">Methyltransferase</keyword>
<accession>A0ABS9BIE7</accession>
<keyword evidence="2" id="KW-0949">S-adenosyl-L-methionine</keyword>
<evidence type="ECO:0000313" key="10">
    <source>
        <dbReference type="EMBL" id="MCF1715352.1"/>
    </source>
</evidence>
<dbReference type="NCBIfam" id="NF008823">
    <property type="entry name" value="PRK11873.1"/>
    <property type="match status" value="1"/>
</dbReference>
<comment type="catalytic activity">
    <reaction evidence="8">
        <text>arsenic triglutathione + 3 [thioredoxin]-dithiol + 3 S-adenosyl-L-methionine = trimethylarsine + 3 [thioredoxin]-disulfide + 3 glutathione + 3 S-adenosyl-L-homocysteine + 3 H(+)</text>
        <dbReference type="Rhea" id="RHEA:69432"/>
        <dbReference type="Rhea" id="RHEA-COMP:10698"/>
        <dbReference type="Rhea" id="RHEA-COMP:10700"/>
        <dbReference type="ChEBI" id="CHEBI:15378"/>
        <dbReference type="ChEBI" id="CHEBI:27130"/>
        <dbReference type="ChEBI" id="CHEBI:29950"/>
        <dbReference type="ChEBI" id="CHEBI:50058"/>
        <dbReference type="ChEBI" id="CHEBI:57856"/>
        <dbReference type="ChEBI" id="CHEBI:57925"/>
        <dbReference type="ChEBI" id="CHEBI:59789"/>
        <dbReference type="ChEBI" id="CHEBI:183640"/>
        <dbReference type="EC" id="2.1.1.137"/>
    </reaction>
</comment>
<comment type="catalytic activity">
    <reaction evidence="6">
        <text>arsenic triglutathione + [thioredoxin]-dithiol + S-adenosyl-L-methionine + 2 H2O = methylarsonous acid + [thioredoxin]-disulfide + 3 glutathione + S-adenosyl-L-homocysteine + H(+)</text>
        <dbReference type="Rhea" id="RHEA:69460"/>
        <dbReference type="Rhea" id="RHEA-COMP:10698"/>
        <dbReference type="Rhea" id="RHEA-COMP:10700"/>
        <dbReference type="ChEBI" id="CHEBI:15377"/>
        <dbReference type="ChEBI" id="CHEBI:15378"/>
        <dbReference type="ChEBI" id="CHEBI:17826"/>
        <dbReference type="ChEBI" id="CHEBI:29950"/>
        <dbReference type="ChEBI" id="CHEBI:50058"/>
        <dbReference type="ChEBI" id="CHEBI:57856"/>
        <dbReference type="ChEBI" id="CHEBI:57925"/>
        <dbReference type="ChEBI" id="CHEBI:59789"/>
        <dbReference type="ChEBI" id="CHEBI:183640"/>
        <dbReference type="EC" id="2.1.1.137"/>
    </reaction>
</comment>
<dbReference type="GO" id="GO:0008168">
    <property type="term" value="F:methyltransferase activity"/>
    <property type="evidence" value="ECO:0007669"/>
    <property type="project" value="UniProtKB-KW"/>
</dbReference>
<organism evidence="10 11">
    <name type="scientific">Flavihumibacter fluminis</name>
    <dbReference type="NCBI Taxonomy" id="2909236"/>
    <lineage>
        <taxon>Bacteria</taxon>
        <taxon>Pseudomonadati</taxon>
        <taxon>Bacteroidota</taxon>
        <taxon>Chitinophagia</taxon>
        <taxon>Chitinophagales</taxon>
        <taxon>Chitinophagaceae</taxon>
        <taxon>Flavihumibacter</taxon>
    </lineage>
</organism>
<keyword evidence="11" id="KW-1185">Reference proteome</keyword>
<gene>
    <name evidence="10" type="ORF">L0U88_12000</name>
</gene>
<dbReference type="EC" id="2.1.1.137" evidence="4"/>
<evidence type="ECO:0000256" key="4">
    <source>
        <dbReference type="ARBA" id="ARBA00034521"/>
    </source>
</evidence>
<proteinExistence type="inferred from homology"/>
<feature type="domain" description="Methyltransferase" evidence="9">
    <location>
        <begin position="76"/>
        <end position="220"/>
    </location>
</feature>
<dbReference type="Proteomes" id="UP001200145">
    <property type="component" value="Unassembled WGS sequence"/>
</dbReference>
<keyword evidence="1" id="KW-0808">Transferase</keyword>
<dbReference type="InterPro" id="IPR026669">
    <property type="entry name" value="Arsenite_MeTrfase-like"/>
</dbReference>
<evidence type="ECO:0000256" key="1">
    <source>
        <dbReference type="ARBA" id="ARBA00022679"/>
    </source>
</evidence>
<dbReference type="PANTHER" id="PTHR43675:SF8">
    <property type="entry name" value="ARSENITE METHYLTRANSFERASE"/>
    <property type="match status" value="1"/>
</dbReference>
<dbReference type="Gene3D" id="3.40.50.150">
    <property type="entry name" value="Vaccinia Virus protein VP39"/>
    <property type="match status" value="1"/>
</dbReference>
<protein>
    <recommendedName>
        <fullName evidence="5">Arsenite methyltransferase</fullName>
        <ecNumber evidence="4">2.1.1.137</ecNumber>
    </recommendedName>
</protein>
<dbReference type="PANTHER" id="PTHR43675">
    <property type="entry name" value="ARSENITE METHYLTRANSFERASE"/>
    <property type="match status" value="1"/>
</dbReference>
<name>A0ABS9BIE7_9BACT</name>
<dbReference type="SUPFAM" id="SSF53335">
    <property type="entry name" value="S-adenosyl-L-methionine-dependent methyltransferases"/>
    <property type="match status" value="1"/>
</dbReference>
<dbReference type="InterPro" id="IPR029063">
    <property type="entry name" value="SAM-dependent_MTases_sf"/>
</dbReference>
<comment type="similarity">
    <text evidence="3">Belongs to the methyltransferase superfamily. Arsenite methyltransferase family.</text>
</comment>
<dbReference type="InterPro" id="IPR025714">
    <property type="entry name" value="Methyltranfer_dom"/>
</dbReference>
<evidence type="ECO:0000256" key="3">
    <source>
        <dbReference type="ARBA" id="ARBA00034487"/>
    </source>
</evidence>
<comment type="catalytic activity">
    <reaction evidence="7">
        <text>arsenic triglutathione + 2 [thioredoxin]-dithiol + 2 S-adenosyl-L-methionine + H2O = dimethylarsinous acid + 2 [thioredoxin]-disulfide + 3 glutathione + 2 S-adenosyl-L-homocysteine + 2 H(+)</text>
        <dbReference type="Rhea" id="RHEA:69464"/>
        <dbReference type="Rhea" id="RHEA-COMP:10698"/>
        <dbReference type="Rhea" id="RHEA-COMP:10700"/>
        <dbReference type="ChEBI" id="CHEBI:15377"/>
        <dbReference type="ChEBI" id="CHEBI:15378"/>
        <dbReference type="ChEBI" id="CHEBI:23808"/>
        <dbReference type="ChEBI" id="CHEBI:29950"/>
        <dbReference type="ChEBI" id="CHEBI:50058"/>
        <dbReference type="ChEBI" id="CHEBI:57856"/>
        <dbReference type="ChEBI" id="CHEBI:57925"/>
        <dbReference type="ChEBI" id="CHEBI:59789"/>
        <dbReference type="ChEBI" id="CHEBI:183640"/>
        <dbReference type="EC" id="2.1.1.137"/>
    </reaction>
</comment>
<reference evidence="10 11" key="1">
    <citation type="submission" date="2022-01" db="EMBL/GenBank/DDBJ databases">
        <title>Flavihumibacter sp. nov., isolated from sediment of a river.</title>
        <authorList>
            <person name="Liu H."/>
        </authorList>
    </citation>
    <scope>NUCLEOTIDE SEQUENCE [LARGE SCALE GENOMIC DNA]</scope>
    <source>
        <strain evidence="10 11">RY-1</strain>
    </source>
</reference>
<evidence type="ECO:0000313" key="11">
    <source>
        <dbReference type="Proteomes" id="UP001200145"/>
    </source>
</evidence>
<evidence type="ECO:0000256" key="5">
    <source>
        <dbReference type="ARBA" id="ARBA00034545"/>
    </source>
</evidence>